<name>A0ABV4X0A2_9CYAN</name>
<gene>
    <name evidence="2" type="ORF">ACE1CC_04830</name>
</gene>
<evidence type="ECO:0000256" key="1">
    <source>
        <dbReference type="SAM" id="MobiDB-lite"/>
    </source>
</evidence>
<dbReference type="EMBL" id="JBHFNQ010000041">
    <property type="protein sequence ID" value="MFB2876196.1"/>
    <property type="molecule type" value="Genomic_DNA"/>
</dbReference>
<feature type="non-terminal residue" evidence="2">
    <location>
        <position position="1"/>
    </location>
</feature>
<protein>
    <submittedName>
        <fullName evidence="2">Glutathione S-transferase</fullName>
    </submittedName>
</protein>
<dbReference type="Proteomes" id="UP001576774">
    <property type="component" value="Unassembled WGS sequence"/>
</dbReference>
<feature type="region of interest" description="Disordered" evidence="1">
    <location>
        <begin position="92"/>
        <end position="114"/>
    </location>
</feature>
<proteinExistence type="predicted"/>
<organism evidence="2 3">
    <name type="scientific">Floridaenema aerugineum BLCC-F46</name>
    <dbReference type="NCBI Taxonomy" id="3153654"/>
    <lineage>
        <taxon>Bacteria</taxon>
        <taxon>Bacillati</taxon>
        <taxon>Cyanobacteriota</taxon>
        <taxon>Cyanophyceae</taxon>
        <taxon>Oscillatoriophycideae</taxon>
        <taxon>Aerosakkonematales</taxon>
        <taxon>Aerosakkonemataceae</taxon>
        <taxon>Floridanema</taxon>
        <taxon>Floridanema aerugineum</taxon>
    </lineage>
</organism>
<reference evidence="2 3" key="1">
    <citation type="submission" date="2024-09" db="EMBL/GenBank/DDBJ databases">
        <title>Floridaenema gen nov. (Aerosakkonemataceae, Aerosakkonematales ord. nov., Cyanobacteria) from benthic tropical and subtropical fresh waters, with the description of four new species.</title>
        <authorList>
            <person name="Moretto J.A."/>
            <person name="Berthold D.E."/>
            <person name="Lefler F.W."/>
            <person name="Huang I.-S."/>
            <person name="Laughinghouse H. IV."/>
        </authorList>
    </citation>
    <scope>NUCLEOTIDE SEQUENCE [LARGE SCALE GENOMIC DNA]</scope>
    <source>
        <strain evidence="2 3">BLCC-F46</strain>
    </source>
</reference>
<accession>A0ABV4X0A2</accession>
<comment type="caution">
    <text evidence="2">The sequence shown here is derived from an EMBL/GenBank/DDBJ whole genome shotgun (WGS) entry which is preliminary data.</text>
</comment>
<sequence>EPETSRAEALQRVLKHRANIIKVNPADDKLFEEALGCALTYMMTGEVCVPPPGSDVALRYLRDRISVPRDMSIYAAKRLREALEATAALVGNGQGTPIPINHRRDQDPANFGKK</sequence>
<evidence type="ECO:0000313" key="3">
    <source>
        <dbReference type="Proteomes" id="UP001576774"/>
    </source>
</evidence>
<evidence type="ECO:0000313" key="2">
    <source>
        <dbReference type="EMBL" id="MFB2876196.1"/>
    </source>
</evidence>
<keyword evidence="3" id="KW-1185">Reference proteome</keyword>